<comment type="caution">
    <text evidence="9">The sequence shown here is derived from an EMBL/GenBank/DDBJ whole genome shotgun (WGS) entry which is preliminary data.</text>
</comment>
<evidence type="ECO:0000256" key="4">
    <source>
        <dbReference type="ARBA" id="ARBA00023054"/>
    </source>
</evidence>
<name>A0AAV8VM37_9CUCU</name>
<evidence type="ECO:0000256" key="2">
    <source>
        <dbReference type="ARBA" id="ARBA00022490"/>
    </source>
</evidence>
<dbReference type="GO" id="GO:0005737">
    <property type="term" value="C:cytoplasm"/>
    <property type="evidence" value="ECO:0007669"/>
    <property type="project" value="UniProtKB-ARBA"/>
</dbReference>
<feature type="region of interest" description="Disordered" evidence="7">
    <location>
        <begin position="1255"/>
        <end position="1284"/>
    </location>
</feature>
<dbReference type="GO" id="GO:0060090">
    <property type="term" value="F:molecular adaptor activity"/>
    <property type="evidence" value="ECO:0007669"/>
    <property type="project" value="InterPro"/>
</dbReference>
<evidence type="ECO:0000256" key="5">
    <source>
        <dbReference type="ARBA" id="ARBA00023212"/>
    </source>
</evidence>
<feature type="coiled-coil region" evidence="6">
    <location>
        <begin position="154"/>
        <end position="202"/>
    </location>
</feature>
<protein>
    <recommendedName>
        <fullName evidence="8">Pericentrin/AKAP-450 centrosomal targeting domain-containing protein</fullName>
    </recommendedName>
</protein>
<dbReference type="PANTHER" id="PTHR44981">
    <property type="entry name" value="PERICENTRIN-LIKE PROTEIN, ISOFORM F"/>
    <property type="match status" value="1"/>
</dbReference>
<feature type="coiled-coil region" evidence="6">
    <location>
        <begin position="822"/>
        <end position="1025"/>
    </location>
</feature>
<evidence type="ECO:0000256" key="3">
    <source>
        <dbReference type="ARBA" id="ARBA00022553"/>
    </source>
</evidence>
<feature type="coiled-coil region" evidence="6">
    <location>
        <begin position="446"/>
        <end position="591"/>
    </location>
</feature>
<dbReference type="PANTHER" id="PTHR44981:SF2">
    <property type="entry name" value="PERICENTRIN-LIKE PROTEIN, ISOFORM F"/>
    <property type="match status" value="1"/>
</dbReference>
<sequence>FNNSVGVGDNVRSILDEILNDDQFVSGNENEQSISKEESLNIFKNIDLDDKSLLDFRNSDVDLNERNLFGGNFHVPLVRNVSDVDKRVKDFEELIAIKDSTIAALTSELDSFRELSNTNSVSIVSTTEYKQLQEECHNKLMEYNSAIIYKNDLIQQLSESLDQSVNERRELLKQVDVFKEEISQLQKQLQDATRMVNEHKCVKDTAIEDQNEEVCNGTETSEPVLDLKPEFSALECNLPPEKIHLVNNVKSKVKQSLKKNRSLYEEEIAKLKENIVLEKEDYESEIAKLRGLLANIKCGSTEIMELKQELEAKHSKEVEELRTYFEKKCADLEKNYSEEIFSQHSRKMSGSTCSEAELNSDVLFSHPPGPHGDISYDIQPNITKKDLTNLKNELHSILNKIDKYNLEHISEEDFCVLRSELGKCNLNNLLKYDLAIIRNDLQNKYHAELEVLREDNENKVDLLNLEYEKRLKSLEGRYLEEIEALKNQESDKRRDVESERNEAVDKIKVLRDIIRELELQVETKSAEVEECLNAIRNLECIVEQQERSINDLKQGDSFGDVSDIHRLRWHIESLEAELQQSRVNAELAGSEGALNQIRTQLCDLETCLDKKTKELEALHSTGTNCSSPSEDISARDLVPSTMDECEKKLTERDAKIEELNNEKAHLQELLDEKDKIINQISEDSHKLHVNLVTIQAKLKETGNIIDLGNKLKEEQKRTAELVEEIHNLKAQLLQYEMAKRNNPMTTSVDEITDQLKRELDYSAQIDSNILCAVSDHSLSSISESQDVEVYKKALTKEKSTRRHLLEIQDQLKKQTIVLEEKCASLQSLNEKLQCSLEKERSQLQQTQAEDTKLIEQMRIQLDAVLDHEEVLEKMLNDEKSARKQLESELESMRISSKTESTEYKRLPSKEAVELNQLKVEFEAVQEEKLQLSNEVKLLKQAKSEMESGRKYAESMLGMEVERTKSLEEKVQGLIANEAELREALVRKKIELEERLRDIQNYKIVMDEIEEERNLLRKQKEDLFQQLKTSALEEPQLRQSSPVPDVLLVKIKELNEALLDNRKLMEIIQKLTGDKRNLENELLIWKRQKASTVQFSDLVARSDFLFAKTLRLESIKKALIWQKRYLLDYLKGHQHHCLVEALPHAPVYRNKSKPRPSPKEKFRSTVYVVISILRMRYLVRRWHSGIRIAEKVNSRHYKHLPVPKQTGATFQAQFHVGQPVSSQFFSSNAAVTGSQNFFQVNRADFQDEDNAACGFDGAQLSPAGSNRSRNPWSGNTPPSKEESEARRIRIGSHILSKEDMTPLKAPQLLAQFVERFDQIQEKLGVALDSNAT</sequence>
<evidence type="ECO:0000259" key="8">
    <source>
        <dbReference type="Pfam" id="PF10495"/>
    </source>
</evidence>
<dbReference type="Pfam" id="PF10495">
    <property type="entry name" value="PACT_coil_coil"/>
    <property type="match status" value="1"/>
</dbReference>
<dbReference type="InterPro" id="IPR028745">
    <property type="entry name" value="AKAP9/Pericentrin"/>
</dbReference>
<feature type="domain" description="Pericentrin/AKAP-450 centrosomal targeting" evidence="8">
    <location>
        <begin position="1107"/>
        <end position="1181"/>
    </location>
</feature>
<feature type="coiled-coil region" evidence="6">
    <location>
        <begin position="254"/>
        <end position="292"/>
    </location>
</feature>
<dbReference type="InterPro" id="IPR019528">
    <property type="entry name" value="PACT_domain"/>
</dbReference>
<dbReference type="EMBL" id="JANEYG010000057">
    <property type="protein sequence ID" value="KAJ8915115.1"/>
    <property type="molecule type" value="Genomic_DNA"/>
</dbReference>
<feature type="coiled-coil region" evidence="6">
    <location>
        <begin position="704"/>
        <end position="738"/>
    </location>
</feature>
<feature type="non-terminal residue" evidence="9">
    <location>
        <position position="1"/>
    </location>
</feature>
<evidence type="ECO:0000256" key="1">
    <source>
        <dbReference type="ARBA" id="ARBA00004300"/>
    </source>
</evidence>
<dbReference type="GO" id="GO:0005813">
    <property type="term" value="C:centrosome"/>
    <property type="evidence" value="ECO:0007669"/>
    <property type="project" value="UniProtKB-SubCell"/>
</dbReference>
<dbReference type="Proteomes" id="UP001159042">
    <property type="component" value="Unassembled WGS sequence"/>
</dbReference>
<keyword evidence="3" id="KW-0597">Phosphoprotein</keyword>
<evidence type="ECO:0000313" key="9">
    <source>
        <dbReference type="EMBL" id="KAJ8915115.1"/>
    </source>
</evidence>
<feature type="compositionally biased region" description="Polar residues" evidence="7">
    <location>
        <begin position="1261"/>
        <end position="1277"/>
    </location>
</feature>
<keyword evidence="4 6" id="KW-0175">Coiled coil</keyword>
<keyword evidence="2" id="KW-0963">Cytoplasm</keyword>
<accession>A0AAV8VM37</accession>
<keyword evidence="5" id="KW-0206">Cytoskeleton</keyword>
<organism evidence="9 10">
    <name type="scientific">Exocentrus adspersus</name>
    <dbReference type="NCBI Taxonomy" id="1586481"/>
    <lineage>
        <taxon>Eukaryota</taxon>
        <taxon>Metazoa</taxon>
        <taxon>Ecdysozoa</taxon>
        <taxon>Arthropoda</taxon>
        <taxon>Hexapoda</taxon>
        <taxon>Insecta</taxon>
        <taxon>Pterygota</taxon>
        <taxon>Neoptera</taxon>
        <taxon>Endopterygota</taxon>
        <taxon>Coleoptera</taxon>
        <taxon>Polyphaga</taxon>
        <taxon>Cucujiformia</taxon>
        <taxon>Chrysomeloidea</taxon>
        <taxon>Cerambycidae</taxon>
        <taxon>Lamiinae</taxon>
        <taxon>Acanthocinini</taxon>
        <taxon>Exocentrus</taxon>
    </lineage>
</organism>
<evidence type="ECO:0000313" key="10">
    <source>
        <dbReference type="Proteomes" id="UP001159042"/>
    </source>
</evidence>
<reference evidence="9 10" key="1">
    <citation type="journal article" date="2023" name="Insect Mol. Biol.">
        <title>Genome sequencing provides insights into the evolution of gene families encoding plant cell wall-degrading enzymes in longhorned beetles.</title>
        <authorList>
            <person name="Shin N.R."/>
            <person name="Okamura Y."/>
            <person name="Kirsch R."/>
            <person name="Pauchet Y."/>
        </authorList>
    </citation>
    <scope>NUCLEOTIDE SEQUENCE [LARGE SCALE GENOMIC DNA]</scope>
    <source>
        <strain evidence="9">EAD_L_NR</strain>
    </source>
</reference>
<comment type="subcellular location">
    <subcellularLocation>
        <location evidence="1">Cytoplasm</location>
        <location evidence="1">Cytoskeleton</location>
        <location evidence="1">Microtubule organizing center</location>
        <location evidence="1">Centrosome</location>
    </subcellularLocation>
</comment>
<gene>
    <name evidence="9" type="ORF">NQ315_000367</name>
</gene>
<proteinExistence type="predicted"/>
<feature type="coiled-coil region" evidence="6">
    <location>
        <begin position="642"/>
        <end position="679"/>
    </location>
</feature>
<keyword evidence="10" id="KW-1185">Reference proteome</keyword>
<evidence type="ECO:0000256" key="6">
    <source>
        <dbReference type="SAM" id="Coils"/>
    </source>
</evidence>
<dbReference type="GO" id="GO:0007165">
    <property type="term" value="P:signal transduction"/>
    <property type="evidence" value="ECO:0007669"/>
    <property type="project" value="InterPro"/>
</dbReference>
<evidence type="ECO:0000256" key="7">
    <source>
        <dbReference type="SAM" id="MobiDB-lite"/>
    </source>
</evidence>
<feature type="coiled-coil region" evidence="6">
    <location>
        <begin position="1060"/>
        <end position="1087"/>
    </location>
</feature>